<evidence type="ECO:0000256" key="4">
    <source>
        <dbReference type="ARBA" id="ARBA00022982"/>
    </source>
</evidence>
<dbReference type="GO" id="GO:0009055">
    <property type="term" value="F:electron transfer activity"/>
    <property type="evidence" value="ECO:0007669"/>
    <property type="project" value="InterPro"/>
</dbReference>
<keyword evidence="10" id="KW-1185">Reference proteome</keyword>
<dbReference type="InterPro" id="IPR036909">
    <property type="entry name" value="Cyt_c-like_dom_sf"/>
</dbReference>
<reference evidence="9 10" key="1">
    <citation type="submission" date="2020-08" db="EMBL/GenBank/DDBJ databases">
        <title>Genomic Encyclopedia of Type Strains, Phase IV (KMG-IV): sequencing the most valuable type-strain genomes for metagenomic binning, comparative biology and taxonomic classification.</title>
        <authorList>
            <person name="Goeker M."/>
        </authorList>
    </citation>
    <scope>NUCLEOTIDE SEQUENCE [LARGE SCALE GENOMIC DNA]</scope>
    <source>
        <strain evidence="9 10">DSM 4731</strain>
    </source>
</reference>
<dbReference type="Gene3D" id="1.10.760.10">
    <property type="entry name" value="Cytochrome c-like domain"/>
    <property type="match status" value="2"/>
</dbReference>
<keyword evidence="3 6" id="KW-0479">Metal-binding</keyword>
<dbReference type="PANTHER" id="PTHR33751">
    <property type="entry name" value="CBB3-TYPE CYTOCHROME C OXIDASE SUBUNIT FIXP"/>
    <property type="match status" value="1"/>
</dbReference>
<feature type="domain" description="Cytochrome c" evidence="8">
    <location>
        <begin position="142"/>
        <end position="233"/>
    </location>
</feature>
<dbReference type="GO" id="GO:0020037">
    <property type="term" value="F:heme binding"/>
    <property type="evidence" value="ECO:0007669"/>
    <property type="project" value="InterPro"/>
</dbReference>
<evidence type="ECO:0000259" key="8">
    <source>
        <dbReference type="PROSITE" id="PS51007"/>
    </source>
</evidence>
<feature type="domain" description="Cytochrome c" evidence="8">
    <location>
        <begin position="47"/>
        <end position="134"/>
    </location>
</feature>
<dbReference type="EMBL" id="JACHOQ010000011">
    <property type="protein sequence ID" value="MBB5741179.1"/>
    <property type="molecule type" value="Genomic_DNA"/>
</dbReference>
<dbReference type="Proteomes" id="UP000527324">
    <property type="component" value="Unassembled WGS sequence"/>
</dbReference>
<evidence type="ECO:0000313" key="9">
    <source>
        <dbReference type="EMBL" id="MBB5741179.1"/>
    </source>
</evidence>
<keyword evidence="5 6" id="KW-0408">Iron</keyword>
<proteinExistence type="predicted"/>
<keyword evidence="4" id="KW-0249">Electron transport</keyword>
<dbReference type="PANTHER" id="PTHR33751:SF9">
    <property type="entry name" value="CYTOCHROME C4"/>
    <property type="match status" value="1"/>
</dbReference>
<evidence type="ECO:0000256" key="5">
    <source>
        <dbReference type="ARBA" id="ARBA00023004"/>
    </source>
</evidence>
<evidence type="ECO:0000256" key="2">
    <source>
        <dbReference type="ARBA" id="ARBA00022617"/>
    </source>
</evidence>
<organism evidence="9 10">
    <name type="scientific">Brevundimonas aurantiaca</name>
    <dbReference type="NCBI Taxonomy" id="74316"/>
    <lineage>
        <taxon>Bacteria</taxon>
        <taxon>Pseudomonadati</taxon>
        <taxon>Pseudomonadota</taxon>
        <taxon>Alphaproteobacteria</taxon>
        <taxon>Caulobacterales</taxon>
        <taxon>Caulobacteraceae</taxon>
        <taxon>Brevundimonas</taxon>
    </lineage>
</organism>
<evidence type="ECO:0000256" key="6">
    <source>
        <dbReference type="PROSITE-ProRule" id="PRU00433"/>
    </source>
</evidence>
<dbReference type="AlphaFoldDB" id="A0A7W9FBJ5"/>
<keyword evidence="2 6" id="KW-0349">Heme</keyword>
<sequence>MASPSGGAFGTGAVGGGWMQVRAPLAPLMLLMLLAGCEAAATDTDRVLSANGEVIALSGGAGGAANACFTCHGLDGGGDGAAAPRLAGLDVGYLQKQMEDYASGLRADDQMTRIAKALDQRSRREVAAYYAALPIPPTELNAAAAPAPSVYLRGDPARGVVACAACHGLNGEGTGLGGNPQIAGQPYPYLVEQMERWKSGERRNDPRGVMAAAVKPLSDPEIRAIGLWLSAQPASPAPASASATGSASVDAAARPAASRETRRPDRSDGA</sequence>
<dbReference type="Pfam" id="PF00034">
    <property type="entry name" value="Cytochrom_C"/>
    <property type="match status" value="2"/>
</dbReference>
<comment type="caution">
    <text evidence="9">The sequence shown here is derived from an EMBL/GenBank/DDBJ whole genome shotgun (WGS) entry which is preliminary data.</text>
</comment>
<evidence type="ECO:0000256" key="3">
    <source>
        <dbReference type="ARBA" id="ARBA00022723"/>
    </source>
</evidence>
<evidence type="ECO:0000256" key="7">
    <source>
        <dbReference type="SAM" id="MobiDB-lite"/>
    </source>
</evidence>
<evidence type="ECO:0000313" key="10">
    <source>
        <dbReference type="Proteomes" id="UP000527324"/>
    </source>
</evidence>
<feature type="region of interest" description="Disordered" evidence="7">
    <location>
        <begin position="233"/>
        <end position="270"/>
    </location>
</feature>
<evidence type="ECO:0000256" key="1">
    <source>
        <dbReference type="ARBA" id="ARBA00022448"/>
    </source>
</evidence>
<feature type="compositionally biased region" description="Low complexity" evidence="7">
    <location>
        <begin position="233"/>
        <end position="256"/>
    </location>
</feature>
<accession>A0A7W9FBJ5</accession>
<protein>
    <submittedName>
        <fullName evidence="9">Cytochrome c553</fullName>
    </submittedName>
</protein>
<name>A0A7W9FBJ5_9CAUL</name>
<dbReference type="InterPro" id="IPR050597">
    <property type="entry name" value="Cytochrome_c_Oxidase_Subunit"/>
</dbReference>
<dbReference type="InterPro" id="IPR009056">
    <property type="entry name" value="Cyt_c-like_dom"/>
</dbReference>
<feature type="compositionally biased region" description="Basic and acidic residues" evidence="7">
    <location>
        <begin position="257"/>
        <end position="270"/>
    </location>
</feature>
<dbReference type="GO" id="GO:0046872">
    <property type="term" value="F:metal ion binding"/>
    <property type="evidence" value="ECO:0007669"/>
    <property type="project" value="UniProtKB-KW"/>
</dbReference>
<dbReference type="SUPFAM" id="SSF46626">
    <property type="entry name" value="Cytochrome c"/>
    <property type="match status" value="2"/>
</dbReference>
<dbReference type="PROSITE" id="PS51007">
    <property type="entry name" value="CYTC"/>
    <property type="match status" value="2"/>
</dbReference>
<gene>
    <name evidence="9" type="ORF">GGQ93_002918</name>
</gene>
<keyword evidence="1" id="KW-0813">Transport</keyword>